<keyword evidence="4" id="KW-1185">Reference proteome</keyword>
<keyword evidence="2" id="KW-0067">ATP-binding</keyword>
<organism evidence="3 4">
    <name type="scientific">Triticum urartu</name>
    <name type="common">Red wild einkorn</name>
    <name type="synonym">Crithodium urartu</name>
    <dbReference type="NCBI Taxonomy" id="4572"/>
    <lineage>
        <taxon>Eukaryota</taxon>
        <taxon>Viridiplantae</taxon>
        <taxon>Streptophyta</taxon>
        <taxon>Embryophyta</taxon>
        <taxon>Tracheophyta</taxon>
        <taxon>Spermatophyta</taxon>
        <taxon>Magnoliopsida</taxon>
        <taxon>Liliopsida</taxon>
        <taxon>Poales</taxon>
        <taxon>Poaceae</taxon>
        <taxon>BOP clade</taxon>
        <taxon>Pooideae</taxon>
        <taxon>Triticodae</taxon>
        <taxon>Triticeae</taxon>
        <taxon>Triticinae</taxon>
        <taxon>Triticum</taxon>
    </lineage>
</organism>
<dbReference type="Gramene" id="TuG1812G0500000606.01.T01">
    <property type="protein sequence ID" value="TuG1812G0500000606.01.T01.cds412598"/>
    <property type="gene ID" value="TuG1812G0500000606.01"/>
</dbReference>
<protein>
    <submittedName>
        <fullName evidence="3">Uncharacterized protein</fullName>
    </submittedName>
</protein>
<dbReference type="GO" id="GO:0005524">
    <property type="term" value="F:ATP binding"/>
    <property type="evidence" value="ECO:0007669"/>
    <property type="project" value="UniProtKB-KW"/>
</dbReference>
<reference evidence="4" key="1">
    <citation type="journal article" date="2013" name="Nature">
        <title>Draft genome of the wheat A-genome progenitor Triticum urartu.</title>
        <authorList>
            <person name="Ling H.Q."/>
            <person name="Zhao S."/>
            <person name="Liu D."/>
            <person name="Wang J."/>
            <person name="Sun H."/>
            <person name="Zhang C."/>
            <person name="Fan H."/>
            <person name="Li D."/>
            <person name="Dong L."/>
            <person name="Tao Y."/>
            <person name="Gao C."/>
            <person name="Wu H."/>
            <person name="Li Y."/>
            <person name="Cui Y."/>
            <person name="Guo X."/>
            <person name="Zheng S."/>
            <person name="Wang B."/>
            <person name="Yu K."/>
            <person name="Liang Q."/>
            <person name="Yang W."/>
            <person name="Lou X."/>
            <person name="Chen J."/>
            <person name="Feng M."/>
            <person name="Jian J."/>
            <person name="Zhang X."/>
            <person name="Luo G."/>
            <person name="Jiang Y."/>
            <person name="Liu J."/>
            <person name="Wang Z."/>
            <person name="Sha Y."/>
            <person name="Zhang B."/>
            <person name="Wu H."/>
            <person name="Tang D."/>
            <person name="Shen Q."/>
            <person name="Xue P."/>
            <person name="Zou S."/>
            <person name="Wang X."/>
            <person name="Liu X."/>
            <person name="Wang F."/>
            <person name="Yang Y."/>
            <person name="An X."/>
            <person name="Dong Z."/>
            <person name="Zhang K."/>
            <person name="Zhang X."/>
            <person name="Luo M.C."/>
            <person name="Dvorak J."/>
            <person name="Tong Y."/>
            <person name="Wang J."/>
            <person name="Yang H."/>
            <person name="Li Z."/>
            <person name="Wang D."/>
            <person name="Zhang A."/>
            <person name="Wang J."/>
        </authorList>
    </citation>
    <scope>NUCLEOTIDE SEQUENCE</scope>
    <source>
        <strain evidence="4">cv. G1812</strain>
    </source>
</reference>
<dbReference type="InterPro" id="IPR050528">
    <property type="entry name" value="L-type_Lectin-RKs"/>
</dbReference>
<dbReference type="EnsemblPlants" id="TuG1812G0500000606.01.T01">
    <property type="protein sequence ID" value="TuG1812G0500000606.01.T01.cds412598"/>
    <property type="gene ID" value="TuG1812G0500000606.01"/>
</dbReference>
<keyword evidence="1" id="KW-0547">Nucleotide-binding</keyword>
<evidence type="ECO:0000256" key="1">
    <source>
        <dbReference type="ARBA" id="ARBA00022741"/>
    </source>
</evidence>
<accession>A0A8R7QBW6</accession>
<evidence type="ECO:0000313" key="3">
    <source>
        <dbReference type="EnsemblPlants" id="TuG1812G0500000606.01.T01.cds412598"/>
    </source>
</evidence>
<dbReference type="Gene3D" id="1.10.510.10">
    <property type="entry name" value="Transferase(Phosphotransferase) domain 1"/>
    <property type="match status" value="1"/>
</dbReference>
<name>A0A8R7QBW6_TRIUA</name>
<dbReference type="PANTHER" id="PTHR27007">
    <property type="match status" value="1"/>
</dbReference>
<evidence type="ECO:0000313" key="4">
    <source>
        <dbReference type="Proteomes" id="UP000015106"/>
    </source>
</evidence>
<dbReference type="SUPFAM" id="SSF56112">
    <property type="entry name" value="Protein kinase-like (PK-like)"/>
    <property type="match status" value="1"/>
</dbReference>
<dbReference type="AlphaFoldDB" id="A0A8R7QBW6"/>
<dbReference type="InterPro" id="IPR011009">
    <property type="entry name" value="Kinase-like_dom_sf"/>
</dbReference>
<reference evidence="3" key="2">
    <citation type="submission" date="2018-03" db="EMBL/GenBank/DDBJ databases">
        <title>The Triticum urartu genome reveals the dynamic nature of wheat genome evolution.</title>
        <authorList>
            <person name="Ling H."/>
            <person name="Ma B."/>
            <person name="Shi X."/>
            <person name="Liu H."/>
            <person name="Dong L."/>
            <person name="Sun H."/>
            <person name="Cao Y."/>
            <person name="Gao Q."/>
            <person name="Zheng S."/>
            <person name="Li Y."/>
            <person name="Yu Y."/>
            <person name="Du H."/>
            <person name="Qi M."/>
            <person name="Li Y."/>
            <person name="Yu H."/>
            <person name="Cui Y."/>
            <person name="Wang N."/>
            <person name="Chen C."/>
            <person name="Wu H."/>
            <person name="Zhao Y."/>
            <person name="Zhang J."/>
            <person name="Li Y."/>
            <person name="Zhou W."/>
            <person name="Zhang B."/>
            <person name="Hu W."/>
            <person name="Eijk M."/>
            <person name="Tang J."/>
            <person name="Witsenboer H."/>
            <person name="Zhao S."/>
            <person name="Li Z."/>
            <person name="Zhang A."/>
            <person name="Wang D."/>
            <person name="Liang C."/>
        </authorList>
    </citation>
    <scope>NUCLEOTIDE SEQUENCE [LARGE SCALE GENOMIC DNA]</scope>
    <source>
        <strain evidence="3">cv. G1812</strain>
    </source>
</reference>
<sequence>PVVLLQEKSAVHISQQVWELYSEGAVLDAADRRLEGEFDQREMEAVLVVGLWCVHPDRTVRPSARQAVNALRFEAPLPSLPASMPAARYGFSGSGSASLVVTASSASTMYTNGG</sequence>
<reference evidence="3" key="3">
    <citation type="submission" date="2022-06" db="UniProtKB">
        <authorList>
            <consortium name="EnsemblPlants"/>
        </authorList>
    </citation>
    <scope>IDENTIFICATION</scope>
</reference>
<proteinExistence type="predicted"/>
<dbReference type="Proteomes" id="UP000015106">
    <property type="component" value="Chromosome 5"/>
</dbReference>
<evidence type="ECO:0000256" key="2">
    <source>
        <dbReference type="ARBA" id="ARBA00022840"/>
    </source>
</evidence>